<protein>
    <recommendedName>
        <fullName evidence="2">Orc1-like AAA ATPase domain-containing protein</fullName>
    </recommendedName>
</protein>
<reference evidence="3" key="1">
    <citation type="submission" date="2021-01" db="EMBL/GenBank/DDBJ databases">
        <authorList>
            <person name="Corre E."/>
            <person name="Pelletier E."/>
            <person name="Niang G."/>
            <person name="Scheremetjew M."/>
            <person name="Finn R."/>
            <person name="Kale V."/>
            <person name="Holt S."/>
            <person name="Cochrane G."/>
            <person name="Meng A."/>
            <person name="Brown T."/>
            <person name="Cohen L."/>
        </authorList>
    </citation>
    <scope>NUCLEOTIDE SEQUENCE</scope>
    <source>
        <strain evidence="3">SM1012Den-03</strain>
    </source>
</reference>
<dbReference type="InterPro" id="IPR041664">
    <property type="entry name" value="AAA_16"/>
</dbReference>
<dbReference type="PANTHER" id="PTHR43642:SF1">
    <property type="entry name" value="HYBRID SIGNAL TRANSDUCTION HISTIDINE KINASE G"/>
    <property type="match status" value="1"/>
</dbReference>
<feature type="compositionally biased region" description="Basic and acidic residues" evidence="1">
    <location>
        <begin position="151"/>
        <end position="172"/>
    </location>
</feature>
<dbReference type="Gene3D" id="3.40.50.300">
    <property type="entry name" value="P-loop containing nucleotide triphosphate hydrolases"/>
    <property type="match status" value="1"/>
</dbReference>
<accession>A0A7S2LUH8</accession>
<evidence type="ECO:0000259" key="2">
    <source>
        <dbReference type="Pfam" id="PF13191"/>
    </source>
</evidence>
<organism evidence="3">
    <name type="scientific">Skeletonema marinoi</name>
    <dbReference type="NCBI Taxonomy" id="267567"/>
    <lineage>
        <taxon>Eukaryota</taxon>
        <taxon>Sar</taxon>
        <taxon>Stramenopiles</taxon>
        <taxon>Ochrophyta</taxon>
        <taxon>Bacillariophyta</taxon>
        <taxon>Coscinodiscophyceae</taxon>
        <taxon>Thalassiosirophycidae</taxon>
        <taxon>Thalassiosirales</taxon>
        <taxon>Skeletonemataceae</taxon>
        <taxon>Skeletonema</taxon>
        <taxon>Skeletonema marinoi-dohrnii complex</taxon>
    </lineage>
</organism>
<sequence>MAEEFRIEGCHGTIAEQKDEAFYDDRSDASDDEEKGKIKFPARLYGREKELDSLKNLYAELLAGEVDDRDDKVLKSQIVFLSGYSGVGKSALIKEFVKQLRGSKNRPNKTNNNNNDSPIFYGAGKYSEQNSASSPFFAIIEVLKTLANELSEGKDSSDTATEQREKVRESIRQSDLIGPGKEGDLILRATFPVLTPLLDSCVVANEKGANEDLTVHPTMSAIKECTLQLLCAICRALDNPLIIFLDDLQWADEASMDMLNVLLTSSELKNLMFTCAYRSNEVDVEHSFCKLMDNVAKGDESVEKMELFSLSPTSITSFIADSVKKEEDTEMKELSSAVYQTTMGNIFFTKQALEELVRKNILFYDMMCFEWRWVVTKVELANNMSADVVESVLGKIRYLPEEIQELLSLMAYIPNALDVSTLKALMCRDGASYEERQVLDLLQQSSDEGMLLLVNPNWIFAHDRIRQASLKFASEKSGSEETLLHISSVLLAEGSDREWCQYVAVDILNSLPVEKTDCNELVKLNLKVSHLARNSGALGKENVLVHKGLERLKAAGMTWTKDYYELTRQLYDALLVSEYSSGAYDAARVAIDEVVQNAKTPDEKLIAHTHCVMCLMSETSEYGRGAEEGLEILSKYGFDIPQSPTKTVMAKEEMKYKLALRNRSISFLTTLPIQDDSLLALCQQINICAMYSGKLDVMKLLNWKIIQYVLKKGSISSNLAPILGLCALMYVKLDDVKRSNEFATAVQALNLRIRDDKKNYAMAGMCVCLAMCLLQNFRSLTDPFLQSYKDFKLMGEVEMSLNGLNGYAQCFFGAGCELGPIFESKLLVVEDYCRNLGRQSSLILFSMFRQFALNLRKPSDNPSKLVGEAFNEEQVLSELEGSAHFQTLRDSSSLRVQLAFVFWNEADMIDLLKILETYPLQDQFAARLHNRLAFTGLAAFAMCHRKDCASYKALGEKCMSRFKFLSKNGSVNARPVYLFLKSMKSPSRDAFSKAIEACAEGKFVNLEAMVNERYAAFLREENDEAASNDCITEAYFLYQDWGAHAKALQLSKDHSFLKKLRRKTTRSFAHTVGSNNNTATASVMSAGSDDPASKEKMTFSFNSTLKQRKLV</sequence>
<dbReference type="AlphaFoldDB" id="A0A7S2LUH8"/>
<gene>
    <name evidence="3" type="ORF">SMAR0320_LOCUS15561</name>
</gene>
<dbReference type="PANTHER" id="PTHR43642">
    <property type="entry name" value="HYBRID SIGNAL TRANSDUCTION HISTIDINE KINASE G"/>
    <property type="match status" value="1"/>
</dbReference>
<dbReference type="InterPro" id="IPR053159">
    <property type="entry name" value="Hybrid_Histidine_Kinase"/>
</dbReference>
<dbReference type="SUPFAM" id="SSF52540">
    <property type="entry name" value="P-loop containing nucleoside triphosphate hydrolases"/>
    <property type="match status" value="1"/>
</dbReference>
<dbReference type="EMBL" id="HBGZ01021627">
    <property type="protein sequence ID" value="CAD9616111.1"/>
    <property type="molecule type" value="Transcribed_RNA"/>
</dbReference>
<evidence type="ECO:0000313" key="3">
    <source>
        <dbReference type="EMBL" id="CAD9616111.1"/>
    </source>
</evidence>
<proteinExistence type="predicted"/>
<feature type="domain" description="Orc1-like AAA ATPase" evidence="2">
    <location>
        <begin position="43"/>
        <end position="273"/>
    </location>
</feature>
<feature type="region of interest" description="Disordered" evidence="1">
    <location>
        <begin position="151"/>
        <end position="173"/>
    </location>
</feature>
<dbReference type="InterPro" id="IPR027417">
    <property type="entry name" value="P-loop_NTPase"/>
</dbReference>
<name>A0A7S2LUH8_9STRA</name>
<evidence type="ECO:0000256" key="1">
    <source>
        <dbReference type="SAM" id="MobiDB-lite"/>
    </source>
</evidence>
<dbReference type="Pfam" id="PF13191">
    <property type="entry name" value="AAA_16"/>
    <property type="match status" value="1"/>
</dbReference>